<organism evidence="1 2">
    <name type="scientific">Circinella minor</name>
    <dbReference type="NCBI Taxonomy" id="1195481"/>
    <lineage>
        <taxon>Eukaryota</taxon>
        <taxon>Fungi</taxon>
        <taxon>Fungi incertae sedis</taxon>
        <taxon>Mucoromycota</taxon>
        <taxon>Mucoromycotina</taxon>
        <taxon>Mucoromycetes</taxon>
        <taxon>Mucorales</taxon>
        <taxon>Lichtheimiaceae</taxon>
        <taxon>Circinella</taxon>
    </lineage>
</organism>
<keyword evidence="2" id="KW-1185">Reference proteome</keyword>
<comment type="caution">
    <text evidence="1">The sequence shown here is derived from an EMBL/GenBank/DDBJ whole genome shotgun (WGS) entry which is preliminary data.</text>
</comment>
<dbReference type="AlphaFoldDB" id="A0A8H7RPI5"/>
<protein>
    <submittedName>
        <fullName evidence="1">Uncharacterized protein</fullName>
    </submittedName>
</protein>
<name>A0A8H7RPI5_9FUNG</name>
<accession>A0A8H7RPI5</accession>
<sequence length="287" mass="32011">MGDYAKPPMVITTPTNDSVLLTKNPTWTLLAWNLGVKPSSQPCGAALNIINKSKTVNLSTRIRQAAYEQWCELTDLNYMKPNQSNQIRNNNHFKEFQKGLCQDTLLSQKSYNYDVQPALDYIISLGDSHHIEIDILTAKLSWLLAMVGFLRPSDLERIDLNQCSISSDDILSLVVVAPKEKQSGMRITKAIAIHPHSSYLVCPVTTYKAYCSYVASILVSVLQPVFPQVSLVPLLRYVNDHNQDLSSQHIGKYINQVMKFVGRPPWGTSAQGTSSACYARSASRCIS</sequence>
<reference evidence="1 2" key="1">
    <citation type="submission" date="2020-12" db="EMBL/GenBank/DDBJ databases">
        <title>Metabolic potential, ecology and presence of endohyphal bacteria is reflected in genomic diversity of Mucoromycotina.</title>
        <authorList>
            <person name="Muszewska A."/>
            <person name="Okrasinska A."/>
            <person name="Steczkiewicz K."/>
            <person name="Drgas O."/>
            <person name="Orlowska M."/>
            <person name="Perlinska-Lenart U."/>
            <person name="Aleksandrzak-Piekarczyk T."/>
            <person name="Szatraj K."/>
            <person name="Zielenkiewicz U."/>
            <person name="Pilsyk S."/>
            <person name="Malc E."/>
            <person name="Mieczkowski P."/>
            <person name="Kruszewska J.S."/>
            <person name="Biernat P."/>
            <person name="Pawlowska J."/>
        </authorList>
    </citation>
    <scope>NUCLEOTIDE SEQUENCE [LARGE SCALE GENOMIC DNA]</scope>
    <source>
        <strain evidence="1 2">CBS 142.35</strain>
    </source>
</reference>
<dbReference type="OrthoDB" id="2400069at2759"/>
<evidence type="ECO:0000313" key="2">
    <source>
        <dbReference type="Proteomes" id="UP000646827"/>
    </source>
</evidence>
<proteinExistence type="predicted"/>
<gene>
    <name evidence="1" type="ORF">INT45_003022</name>
</gene>
<dbReference type="Proteomes" id="UP000646827">
    <property type="component" value="Unassembled WGS sequence"/>
</dbReference>
<evidence type="ECO:0000313" key="1">
    <source>
        <dbReference type="EMBL" id="KAG2214871.1"/>
    </source>
</evidence>
<dbReference type="EMBL" id="JAEPRB010000571">
    <property type="protein sequence ID" value="KAG2214871.1"/>
    <property type="molecule type" value="Genomic_DNA"/>
</dbReference>